<dbReference type="InterPro" id="IPR036388">
    <property type="entry name" value="WH-like_DNA-bd_sf"/>
</dbReference>
<dbReference type="PROSITE" id="PS00894">
    <property type="entry name" value="HTH_DEOR_1"/>
    <property type="match status" value="1"/>
</dbReference>
<evidence type="ECO:0000256" key="1">
    <source>
        <dbReference type="ARBA" id="ARBA00022491"/>
    </source>
</evidence>
<keyword evidence="1" id="KW-0678">Repressor</keyword>
<dbReference type="InterPro" id="IPR001034">
    <property type="entry name" value="DeoR_HTH"/>
</dbReference>
<dbReference type="PANTHER" id="PTHR30363">
    <property type="entry name" value="HTH-TYPE TRANSCRIPTIONAL REGULATOR SRLR-RELATED"/>
    <property type="match status" value="1"/>
</dbReference>
<dbReference type="InterPro" id="IPR036390">
    <property type="entry name" value="WH_DNA-bd_sf"/>
</dbReference>
<dbReference type="Gene3D" id="3.40.50.1360">
    <property type="match status" value="1"/>
</dbReference>
<dbReference type="SMART" id="SM01134">
    <property type="entry name" value="DeoRC"/>
    <property type="match status" value="1"/>
</dbReference>
<evidence type="ECO:0000256" key="4">
    <source>
        <dbReference type="ARBA" id="ARBA00023163"/>
    </source>
</evidence>
<reference evidence="6 7" key="1">
    <citation type="submission" date="2022-01" db="EMBL/GenBank/DDBJ databases">
        <authorList>
            <person name="Won M."/>
            <person name="Kim S.-J."/>
            <person name="Kwon S.-W."/>
        </authorList>
    </citation>
    <scope>NUCLEOTIDE SEQUENCE [LARGE SCALE GENOMIC DNA]</scope>
    <source>
        <strain evidence="6 7">KCTC 23505</strain>
    </source>
</reference>
<evidence type="ECO:0000256" key="3">
    <source>
        <dbReference type="ARBA" id="ARBA00023125"/>
    </source>
</evidence>
<protein>
    <submittedName>
        <fullName evidence="6">DeoR/GlpR family DNA-binding transcription regulator</fullName>
    </submittedName>
</protein>
<proteinExistence type="predicted"/>
<keyword evidence="2" id="KW-0805">Transcription regulation</keyword>
<accession>A0ABS9DZM3</accession>
<organism evidence="6 7">
    <name type="scientific">Acidiphilium iwatense</name>
    <dbReference type="NCBI Taxonomy" id="768198"/>
    <lineage>
        <taxon>Bacteria</taxon>
        <taxon>Pseudomonadati</taxon>
        <taxon>Pseudomonadota</taxon>
        <taxon>Alphaproteobacteria</taxon>
        <taxon>Acetobacterales</taxon>
        <taxon>Acidocellaceae</taxon>
        <taxon>Acidiphilium</taxon>
    </lineage>
</organism>
<keyword evidence="4" id="KW-0804">Transcription</keyword>
<dbReference type="InterPro" id="IPR037171">
    <property type="entry name" value="NagB/RpiA_transferase-like"/>
</dbReference>
<comment type="caution">
    <text evidence="6">The sequence shown here is derived from an EMBL/GenBank/DDBJ whole genome shotgun (WGS) entry which is preliminary data.</text>
</comment>
<evidence type="ECO:0000259" key="5">
    <source>
        <dbReference type="PROSITE" id="PS51000"/>
    </source>
</evidence>
<feature type="domain" description="HTH deoR-type" evidence="5">
    <location>
        <begin position="16"/>
        <end position="71"/>
    </location>
</feature>
<dbReference type="InterPro" id="IPR018356">
    <property type="entry name" value="Tscrpt_reg_HTH_DeoR_CS"/>
</dbReference>
<dbReference type="EMBL" id="JAKGBZ010000042">
    <property type="protein sequence ID" value="MCF3948216.1"/>
    <property type="molecule type" value="Genomic_DNA"/>
</dbReference>
<dbReference type="InterPro" id="IPR014036">
    <property type="entry name" value="DeoR-like_C"/>
</dbReference>
<evidence type="ECO:0000313" key="7">
    <source>
        <dbReference type="Proteomes" id="UP001521209"/>
    </source>
</evidence>
<gene>
    <name evidence="6" type="ORF">L2A60_16195</name>
</gene>
<evidence type="ECO:0000256" key="2">
    <source>
        <dbReference type="ARBA" id="ARBA00023015"/>
    </source>
</evidence>
<evidence type="ECO:0000313" key="6">
    <source>
        <dbReference type="EMBL" id="MCF3948216.1"/>
    </source>
</evidence>
<dbReference type="Pfam" id="PF00455">
    <property type="entry name" value="DeoRC"/>
    <property type="match status" value="1"/>
</dbReference>
<sequence length="266" mass="28028">MATPITTPTPRNRPLATSRHDEILKRIAVAGAISVSELTGLFGVSRETIRRDLRFLAQQGRLDVVHGGAARREASEPALDLRASENAQGKAAIGRLAATFVEDGMVVLLDSGTTTLAVARVLVARRNLTVCTGSLAIAQLLCRVPGTRVHMLGGEIDPNDEATFGIDTLEAIGRFRVDAAFIGVGGLSDDGEITDYSRIGAEQRGRMIAAARAAYFVVDHTKFGRLTPVRIPNSRGAAGIVADLPPPAGTLSALADRGSRLFVAAP</sequence>
<dbReference type="PRINTS" id="PR00037">
    <property type="entry name" value="HTHLACR"/>
</dbReference>
<dbReference type="GO" id="GO:0003677">
    <property type="term" value="F:DNA binding"/>
    <property type="evidence" value="ECO:0007669"/>
    <property type="project" value="UniProtKB-KW"/>
</dbReference>
<dbReference type="SUPFAM" id="SSF46785">
    <property type="entry name" value="Winged helix' DNA-binding domain"/>
    <property type="match status" value="1"/>
</dbReference>
<dbReference type="InterPro" id="IPR050313">
    <property type="entry name" value="Carb_Metab_HTH_regulators"/>
</dbReference>
<dbReference type="RefSeq" id="WP_235705501.1">
    <property type="nucleotide sequence ID" value="NZ_JAKGBZ010000042.1"/>
</dbReference>
<dbReference type="SUPFAM" id="SSF100950">
    <property type="entry name" value="NagB/RpiA/CoA transferase-like"/>
    <property type="match status" value="1"/>
</dbReference>
<dbReference type="Gene3D" id="1.10.10.10">
    <property type="entry name" value="Winged helix-like DNA-binding domain superfamily/Winged helix DNA-binding domain"/>
    <property type="match status" value="1"/>
</dbReference>
<keyword evidence="3 6" id="KW-0238">DNA-binding</keyword>
<keyword evidence="7" id="KW-1185">Reference proteome</keyword>
<dbReference type="PROSITE" id="PS51000">
    <property type="entry name" value="HTH_DEOR_2"/>
    <property type="match status" value="1"/>
</dbReference>
<dbReference type="PANTHER" id="PTHR30363:SF4">
    <property type="entry name" value="GLYCEROL-3-PHOSPHATE REGULON REPRESSOR"/>
    <property type="match status" value="1"/>
</dbReference>
<dbReference type="SMART" id="SM00420">
    <property type="entry name" value="HTH_DEOR"/>
    <property type="match status" value="1"/>
</dbReference>
<dbReference type="Proteomes" id="UP001521209">
    <property type="component" value="Unassembled WGS sequence"/>
</dbReference>
<name>A0ABS9DZM3_9PROT</name>
<dbReference type="Pfam" id="PF08220">
    <property type="entry name" value="HTH_DeoR"/>
    <property type="match status" value="1"/>
</dbReference>